<gene>
    <name evidence="3" type="ORF">MAR_024712</name>
</gene>
<evidence type="ECO:0000313" key="4">
    <source>
        <dbReference type="Proteomes" id="UP001164746"/>
    </source>
</evidence>
<dbReference type="InterPro" id="IPR049087">
    <property type="entry name" value="TAF1C_beta-prop"/>
</dbReference>
<evidence type="ECO:0000256" key="1">
    <source>
        <dbReference type="SAM" id="MobiDB-lite"/>
    </source>
</evidence>
<protein>
    <submittedName>
        <fullName evidence="3">TAF1C-like protein</fullName>
    </submittedName>
</protein>
<feature type="compositionally biased region" description="Basic residues" evidence="1">
    <location>
        <begin position="777"/>
        <end position="790"/>
    </location>
</feature>
<feature type="compositionally biased region" description="Polar residues" evidence="1">
    <location>
        <begin position="797"/>
        <end position="817"/>
    </location>
</feature>
<dbReference type="PANTHER" id="PTHR15319">
    <property type="entry name" value="TATA BOX-BINDING PROTEIN ASSOCIATED FACTOR RNA POLYMERASE I SUBUNIT C"/>
    <property type="match status" value="1"/>
</dbReference>
<evidence type="ECO:0000259" key="2">
    <source>
        <dbReference type="Pfam" id="PF20641"/>
    </source>
</evidence>
<dbReference type="Proteomes" id="UP001164746">
    <property type="component" value="Chromosome 3"/>
</dbReference>
<feature type="domain" description="TAF1C beta-propeller" evidence="2">
    <location>
        <begin position="122"/>
        <end position="244"/>
    </location>
</feature>
<reference evidence="3" key="1">
    <citation type="submission" date="2022-11" db="EMBL/GenBank/DDBJ databases">
        <title>Centuries of genome instability and evolution in soft-shell clam transmissible cancer (bioRxiv).</title>
        <authorList>
            <person name="Hart S.F.M."/>
            <person name="Yonemitsu M.A."/>
            <person name="Giersch R.M."/>
            <person name="Beal B.F."/>
            <person name="Arriagada G."/>
            <person name="Davis B.W."/>
            <person name="Ostrander E.A."/>
            <person name="Goff S.P."/>
            <person name="Metzger M.J."/>
        </authorList>
    </citation>
    <scope>NUCLEOTIDE SEQUENCE</scope>
    <source>
        <strain evidence="3">MELC-2E11</strain>
        <tissue evidence="3">Siphon/mantle</tissue>
    </source>
</reference>
<accession>A0ABY7DUN6</accession>
<organism evidence="3 4">
    <name type="scientific">Mya arenaria</name>
    <name type="common">Soft-shell clam</name>
    <dbReference type="NCBI Taxonomy" id="6604"/>
    <lineage>
        <taxon>Eukaryota</taxon>
        <taxon>Metazoa</taxon>
        <taxon>Spiralia</taxon>
        <taxon>Lophotrochozoa</taxon>
        <taxon>Mollusca</taxon>
        <taxon>Bivalvia</taxon>
        <taxon>Autobranchia</taxon>
        <taxon>Heteroconchia</taxon>
        <taxon>Euheterodonta</taxon>
        <taxon>Imparidentia</taxon>
        <taxon>Neoheterodontei</taxon>
        <taxon>Myida</taxon>
        <taxon>Myoidea</taxon>
        <taxon>Myidae</taxon>
        <taxon>Mya</taxon>
    </lineage>
</organism>
<dbReference type="PANTHER" id="PTHR15319:SF1">
    <property type="entry name" value="TATA BOX-BINDING PROTEIN-ASSOCIATED FACTOR RNA POLYMERASE I SUBUNIT C"/>
    <property type="match status" value="1"/>
</dbReference>
<dbReference type="Pfam" id="PF20641">
    <property type="entry name" value="TAF1C_beta-prop"/>
    <property type="match status" value="1"/>
</dbReference>
<feature type="region of interest" description="Disordered" evidence="1">
    <location>
        <begin position="767"/>
        <end position="817"/>
    </location>
</feature>
<sequence>MDMPVNFPEEENKHRKIRNAFSDYGMKPTLDVVVFPVRDRVIGPVKNEYMKLKSFVSKVKRLQRETKNVRNARIREADLVLGIIQQARLTKDVDLISMRDRMAPWFKQLLSEYVDNEQISVVCVWTDATCYMYKVKNAALKEAMRVDLPEDPGGLCMSASISPYILDECVLTTSQGQCYLWTGDKLTKCGLPIQPRFAVSDSWSHAHFGAHPRELLYCDQTALQLLDIRTPAKEGVDMFALPNKSLHINERLRTCSPHQASTFYTVLATDFSLMLVDQRFPRQPVVKWDHMLHSPPQYICGLSLSSLGVGPDSQMIFVGSQFPAEVHTFQFTGNQPVQVVGSPHRVARYSDLCRWGVFTEQCQGLQSLEERLCASLAGLAVCDQNGRHSVFQMDSHGEIFHQVFTEMSSLLTNQDVTFSAGLGSDDLNPDPIATKIAREWIASWDSLTLAHTQQNMALTDMCFLVEKRIVYLRESHKNCCLCRRELYHTPGILGDVSTGDLCNRCLVSTDRAYHLTQAHKQEQMIGDEVLWEPVGLYGVENLPQGSALSRLLLKHWERDLDIDEELKLWDSEVIELRKKKLIQSQNAVARMDEESVIQRLLGLSIPPSDLGLSEPVGTRKFEVDTSLLLGDDADMTSEVSDVVPYMDSSGTLQASKNDPQKNALSGAAQMNLSDKPFIASKLYEPQIENLRRLASPKSTSARSIVSSSTMCDNDETSYKVSGWLGLGGDQVEKTSQSVDKLVPVIKPTPSMGKLNILSSEMNESASLFSSVPSESLRKKKSKRKHSKHKQSGSSISTVENNSVQNAHSQGCSEQSLTENSQLTFTQDILKPSQNSLPEINPSQSPHNVTFSPNGIFGSQMTTFSLSGNFLSSQPLSTLGSVTMPSPRKKTPRKRLLNDFF</sequence>
<feature type="region of interest" description="Disordered" evidence="1">
    <location>
        <begin position="880"/>
        <end position="900"/>
    </location>
</feature>
<dbReference type="InterPro" id="IPR038801">
    <property type="entry name" value="TAF1C"/>
</dbReference>
<proteinExistence type="predicted"/>
<evidence type="ECO:0000313" key="3">
    <source>
        <dbReference type="EMBL" id="WAR00340.1"/>
    </source>
</evidence>
<keyword evidence="4" id="KW-1185">Reference proteome</keyword>
<dbReference type="EMBL" id="CP111014">
    <property type="protein sequence ID" value="WAR00340.1"/>
    <property type="molecule type" value="Genomic_DNA"/>
</dbReference>
<name>A0ABY7DUN6_MYAAR</name>